<gene>
    <name evidence="1" type="ORF">DPMN_006487</name>
</gene>
<protein>
    <submittedName>
        <fullName evidence="1">Uncharacterized protein</fullName>
    </submittedName>
</protein>
<sequence length="58" mass="6652">MVCCIKLVRSISSGEEENRLLYLQRRLLKSAFSDSSEQCYVQKVLSNVKEVIDRALAM</sequence>
<reference evidence="1" key="1">
    <citation type="journal article" date="2019" name="bioRxiv">
        <title>The Genome of the Zebra Mussel, Dreissena polymorpha: A Resource for Invasive Species Research.</title>
        <authorList>
            <person name="McCartney M.A."/>
            <person name="Auch B."/>
            <person name="Kono T."/>
            <person name="Mallez S."/>
            <person name="Zhang Y."/>
            <person name="Obille A."/>
            <person name="Becker A."/>
            <person name="Abrahante J.E."/>
            <person name="Garbe J."/>
            <person name="Badalamenti J.P."/>
            <person name="Herman A."/>
            <person name="Mangelson H."/>
            <person name="Liachko I."/>
            <person name="Sullivan S."/>
            <person name="Sone E.D."/>
            <person name="Koren S."/>
            <person name="Silverstein K.A.T."/>
            <person name="Beckman K.B."/>
            <person name="Gohl D.M."/>
        </authorList>
    </citation>
    <scope>NUCLEOTIDE SEQUENCE</scope>
    <source>
        <strain evidence="1">Duluth1</strain>
        <tissue evidence="1">Whole animal</tissue>
    </source>
</reference>
<dbReference type="EMBL" id="JAIWYP010000001">
    <property type="protein sequence ID" value="KAH3882546.1"/>
    <property type="molecule type" value="Genomic_DNA"/>
</dbReference>
<comment type="caution">
    <text evidence="1">The sequence shown here is derived from an EMBL/GenBank/DDBJ whole genome shotgun (WGS) entry which is preliminary data.</text>
</comment>
<organism evidence="1 2">
    <name type="scientific">Dreissena polymorpha</name>
    <name type="common">Zebra mussel</name>
    <name type="synonym">Mytilus polymorpha</name>
    <dbReference type="NCBI Taxonomy" id="45954"/>
    <lineage>
        <taxon>Eukaryota</taxon>
        <taxon>Metazoa</taxon>
        <taxon>Spiralia</taxon>
        <taxon>Lophotrochozoa</taxon>
        <taxon>Mollusca</taxon>
        <taxon>Bivalvia</taxon>
        <taxon>Autobranchia</taxon>
        <taxon>Heteroconchia</taxon>
        <taxon>Euheterodonta</taxon>
        <taxon>Imparidentia</taxon>
        <taxon>Neoheterodontei</taxon>
        <taxon>Myida</taxon>
        <taxon>Dreissenoidea</taxon>
        <taxon>Dreissenidae</taxon>
        <taxon>Dreissena</taxon>
    </lineage>
</organism>
<keyword evidence="2" id="KW-1185">Reference proteome</keyword>
<dbReference type="Proteomes" id="UP000828390">
    <property type="component" value="Unassembled WGS sequence"/>
</dbReference>
<dbReference type="AlphaFoldDB" id="A0A9D4MU37"/>
<accession>A0A9D4MU37</accession>
<name>A0A9D4MU37_DREPO</name>
<evidence type="ECO:0000313" key="1">
    <source>
        <dbReference type="EMBL" id="KAH3882546.1"/>
    </source>
</evidence>
<reference evidence="1" key="2">
    <citation type="submission" date="2020-11" db="EMBL/GenBank/DDBJ databases">
        <authorList>
            <person name="McCartney M.A."/>
            <person name="Auch B."/>
            <person name="Kono T."/>
            <person name="Mallez S."/>
            <person name="Becker A."/>
            <person name="Gohl D.M."/>
            <person name="Silverstein K.A.T."/>
            <person name="Koren S."/>
            <person name="Bechman K.B."/>
            <person name="Herman A."/>
            <person name="Abrahante J.E."/>
            <person name="Garbe J."/>
        </authorList>
    </citation>
    <scope>NUCLEOTIDE SEQUENCE</scope>
    <source>
        <strain evidence="1">Duluth1</strain>
        <tissue evidence="1">Whole animal</tissue>
    </source>
</reference>
<evidence type="ECO:0000313" key="2">
    <source>
        <dbReference type="Proteomes" id="UP000828390"/>
    </source>
</evidence>
<proteinExistence type="predicted"/>